<sequence>MPDFTVPGLRVIREAVRAGSFSAVAERLGYTQSAISRQVSLMEQAAGRRLFERHARGVRPTEAGRIVARHAESVLEALDRAKSELHDLSSHAPARIRLGAFSTATAALVPRAITIAEQHNPLLVVQLREGTSPQLLTALTRRRIDLAVLSGEFDSPDGVEVTPLVQDALYLAVHRGHRLARQASVSISALRDERWIVGSEESATSLLGAWNSAPWQPLVTHVARDWVTKWGLVAAGLGITLVPGLAIAALPATISVVGIDDPTASRRTVLAHAPDVDVSHRLLREALLDASAQLNVELRDRLKT</sequence>
<keyword evidence="5" id="KW-0804">Transcription</keyword>
<dbReference type="PRINTS" id="PR00039">
    <property type="entry name" value="HTHLYSR"/>
</dbReference>
<dbReference type="EMBL" id="VXLC01000003">
    <property type="protein sequence ID" value="KAA8889491.1"/>
    <property type="molecule type" value="Genomic_DNA"/>
</dbReference>
<organism evidence="7 8">
    <name type="scientific">Nocardia colli</name>
    <dbReference type="NCBI Taxonomy" id="2545717"/>
    <lineage>
        <taxon>Bacteria</taxon>
        <taxon>Bacillati</taxon>
        <taxon>Actinomycetota</taxon>
        <taxon>Actinomycetes</taxon>
        <taxon>Mycobacteriales</taxon>
        <taxon>Nocardiaceae</taxon>
        <taxon>Nocardia</taxon>
    </lineage>
</organism>
<evidence type="ECO:0000256" key="1">
    <source>
        <dbReference type="ARBA" id="ARBA00009437"/>
    </source>
</evidence>
<protein>
    <submittedName>
        <fullName evidence="7">LysR family transcriptional regulator</fullName>
    </submittedName>
</protein>
<dbReference type="GO" id="GO:0003677">
    <property type="term" value="F:DNA binding"/>
    <property type="evidence" value="ECO:0007669"/>
    <property type="project" value="UniProtKB-KW"/>
</dbReference>
<dbReference type="PROSITE" id="PS50931">
    <property type="entry name" value="HTH_LYSR"/>
    <property type="match status" value="1"/>
</dbReference>
<dbReference type="Pfam" id="PF03466">
    <property type="entry name" value="LysR_substrate"/>
    <property type="match status" value="1"/>
</dbReference>
<dbReference type="RefSeq" id="WP_150401764.1">
    <property type="nucleotide sequence ID" value="NZ_VXLC01000003.1"/>
</dbReference>
<dbReference type="Proteomes" id="UP000323876">
    <property type="component" value="Unassembled WGS sequence"/>
</dbReference>
<accession>A0A5N0EPT4</accession>
<keyword evidence="2" id="KW-0805">Transcription regulation</keyword>
<dbReference type="PANTHER" id="PTHR30346">
    <property type="entry name" value="TRANSCRIPTIONAL DUAL REGULATOR HCAR-RELATED"/>
    <property type="match status" value="1"/>
</dbReference>
<dbReference type="FunFam" id="1.10.10.10:FF:000001">
    <property type="entry name" value="LysR family transcriptional regulator"/>
    <property type="match status" value="1"/>
</dbReference>
<dbReference type="Gene3D" id="1.10.10.10">
    <property type="entry name" value="Winged helix-like DNA-binding domain superfamily/Winged helix DNA-binding domain"/>
    <property type="match status" value="1"/>
</dbReference>
<dbReference type="InterPro" id="IPR000847">
    <property type="entry name" value="LysR_HTH_N"/>
</dbReference>
<reference evidence="7 8" key="1">
    <citation type="submission" date="2019-09" db="EMBL/GenBank/DDBJ databases">
        <authorList>
            <person name="Wang X."/>
        </authorList>
    </citation>
    <scope>NUCLEOTIDE SEQUENCE [LARGE SCALE GENOMIC DNA]</scope>
    <source>
        <strain evidence="7 8">CICC 11023</strain>
    </source>
</reference>
<dbReference type="GO" id="GO:0032993">
    <property type="term" value="C:protein-DNA complex"/>
    <property type="evidence" value="ECO:0007669"/>
    <property type="project" value="TreeGrafter"/>
</dbReference>
<evidence type="ECO:0000256" key="2">
    <source>
        <dbReference type="ARBA" id="ARBA00023015"/>
    </source>
</evidence>
<evidence type="ECO:0000256" key="4">
    <source>
        <dbReference type="ARBA" id="ARBA00023159"/>
    </source>
</evidence>
<dbReference type="InterPro" id="IPR036388">
    <property type="entry name" value="WH-like_DNA-bd_sf"/>
</dbReference>
<proteinExistence type="inferred from homology"/>
<keyword evidence="3" id="KW-0238">DNA-binding</keyword>
<dbReference type="OrthoDB" id="3286335at2"/>
<keyword evidence="4" id="KW-0010">Activator</keyword>
<feature type="domain" description="HTH lysR-type" evidence="6">
    <location>
        <begin position="4"/>
        <end position="61"/>
    </location>
</feature>
<evidence type="ECO:0000256" key="5">
    <source>
        <dbReference type="ARBA" id="ARBA00023163"/>
    </source>
</evidence>
<dbReference type="PANTHER" id="PTHR30346:SF29">
    <property type="entry name" value="LYSR SUBSTRATE-BINDING"/>
    <property type="match status" value="1"/>
</dbReference>
<dbReference type="SUPFAM" id="SSF46785">
    <property type="entry name" value="Winged helix' DNA-binding domain"/>
    <property type="match status" value="1"/>
</dbReference>
<evidence type="ECO:0000259" key="6">
    <source>
        <dbReference type="PROSITE" id="PS50931"/>
    </source>
</evidence>
<comment type="caution">
    <text evidence="7">The sequence shown here is derived from an EMBL/GenBank/DDBJ whole genome shotgun (WGS) entry which is preliminary data.</text>
</comment>
<dbReference type="Gene3D" id="3.40.190.10">
    <property type="entry name" value="Periplasmic binding protein-like II"/>
    <property type="match status" value="2"/>
</dbReference>
<keyword evidence="8" id="KW-1185">Reference proteome</keyword>
<evidence type="ECO:0000313" key="8">
    <source>
        <dbReference type="Proteomes" id="UP000323876"/>
    </source>
</evidence>
<dbReference type="GO" id="GO:0003700">
    <property type="term" value="F:DNA-binding transcription factor activity"/>
    <property type="evidence" value="ECO:0007669"/>
    <property type="project" value="InterPro"/>
</dbReference>
<gene>
    <name evidence="7" type="ORF">F3087_11265</name>
</gene>
<dbReference type="Pfam" id="PF00126">
    <property type="entry name" value="HTH_1"/>
    <property type="match status" value="1"/>
</dbReference>
<evidence type="ECO:0000256" key="3">
    <source>
        <dbReference type="ARBA" id="ARBA00023125"/>
    </source>
</evidence>
<evidence type="ECO:0000313" key="7">
    <source>
        <dbReference type="EMBL" id="KAA8889491.1"/>
    </source>
</evidence>
<dbReference type="SUPFAM" id="SSF53850">
    <property type="entry name" value="Periplasmic binding protein-like II"/>
    <property type="match status" value="1"/>
</dbReference>
<dbReference type="AlphaFoldDB" id="A0A5N0EPT4"/>
<comment type="similarity">
    <text evidence="1">Belongs to the LysR transcriptional regulatory family.</text>
</comment>
<name>A0A5N0EPT4_9NOCA</name>
<dbReference type="InterPro" id="IPR005119">
    <property type="entry name" value="LysR_subst-bd"/>
</dbReference>
<dbReference type="InterPro" id="IPR036390">
    <property type="entry name" value="WH_DNA-bd_sf"/>
</dbReference>